<accession>A0A1I7YPK6</accession>
<feature type="compositionally biased region" description="Acidic residues" evidence="8">
    <location>
        <begin position="360"/>
        <end position="381"/>
    </location>
</feature>
<evidence type="ECO:0000256" key="2">
    <source>
        <dbReference type="ARBA" id="ARBA00004123"/>
    </source>
</evidence>
<evidence type="ECO:0000256" key="1">
    <source>
        <dbReference type="ARBA" id="ARBA00001968"/>
    </source>
</evidence>
<dbReference type="PANTHER" id="PTHR22930">
    <property type="match status" value="1"/>
</dbReference>
<dbReference type="Pfam" id="PF13359">
    <property type="entry name" value="DDE_Tnp_4"/>
    <property type="match status" value="1"/>
</dbReference>
<dbReference type="GO" id="GO:0004518">
    <property type="term" value="F:nuclease activity"/>
    <property type="evidence" value="ECO:0007669"/>
    <property type="project" value="UniProtKB-KW"/>
</dbReference>
<dbReference type="WBParaSite" id="L893_g18413.t1">
    <property type="protein sequence ID" value="L893_g18413.t1"/>
    <property type="gene ID" value="L893_g18413"/>
</dbReference>
<keyword evidence="10" id="KW-1185">Reference proteome</keyword>
<keyword evidence="4" id="KW-0540">Nuclease</keyword>
<comment type="subcellular location">
    <subcellularLocation>
        <location evidence="2">Nucleus</location>
    </subcellularLocation>
</comment>
<keyword evidence="6" id="KW-0378">Hydrolase</keyword>
<sequence>MSPEEALQLLLTIYTLRRRRARRIRRRYYVRPSHKKHLASRFRLFWIYYQSKDRSDLIKYLRLDREFFDALHSLLEEDLRKPITHRFPISSKERLAVFLRYAGHGGTKTLTFYSYAGHGGTIKSLETSFGIGKSTAQQIVKQAVASILSKLHMPALNSSFWLDRAAEFEQRWDFPHCIAAVDGKHFSITAPPKVLRSLYFNYEKFTSVTGLAWVDAYCRFVILEIGSPGRCSDAQIYKTSECAKHFTDGVYDVPAPSTYSNRTLPYVVVGDQGFGLSPILMRPFNMREAAKDRTKHEFNKRLSRARRVTENCFGVLVNRFRVLRGTLETSPNESTRLICALALLHNWIKTREMETNRTLEDEEEGEEEQLGNYEDYEEYGDESTSSASTQNSSTREGARVRNTFRSLFSSDEGRLHWQAIE</sequence>
<organism evidence="10 11">
    <name type="scientific">Steinernema glaseri</name>
    <dbReference type="NCBI Taxonomy" id="37863"/>
    <lineage>
        <taxon>Eukaryota</taxon>
        <taxon>Metazoa</taxon>
        <taxon>Ecdysozoa</taxon>
        <taxon>Nematoda</taxon>
        <taxon>Chromadorea</taxon>
        <taxon>Rhabditida</taxon>
        <taxon>Tylenchina</taxon>
        <taxon>Panagrolaimomorpha</taxon>
        <taxon>Strongyloidoidea</taxon>
        <taxon>Steinernematidae</taxon>
        <taxon>Steinernema</taxon>
    </lineage>
</organism>
<keyword evidence="5" id="KW-0479">Metal-binding</keyword>
<feature type="region of interest" description="Disordered" evidence="8">
    <location>
        <begin position="355"/>
        <end position="398"/>
    </location>
</feature>
<proteinExistence type="inferred from homology"/>
<comment type="similarity">
    <text evidence="3">Belongs to the HARBI1 family.</text>
</comment>
<evidence type="ECO:0000259" key="9">
    <source>
        <dbReference type="Pfam" id="PF13359"/>
    </source>
</evidence>
<protein>
    <submittedName>
        <fullName evidence="11">DDE Tnp4 domain-containing protein</fullName>
    </submittedName>
</protein>
<evidence type="ECO:0000256" key="6">
    <source>
        <dbReference type="ARBA" id="ARBA00022801"/>
    </source>
</evidence>
<evidence type="ECO:0000256" key="4">
    <source>
        <dbReference type="ARBA" id="ARBA00022722"/>
    </source>
</evidence>
<dbReference type="GO" id="GO:0046872">
    <property type="term" value="F:metal ion binding"/>
    <property type="evidence" value="ECO:0007669"/>
    <property type="project" value="UniProtKB-KW"/>
</dbReference>
<name>A0A1I7YPK6_9BILA</name>
<evidence type="ECO:0000256" key="8">
    <source>
        <dbReference type="SAM" id="MobiDB-lite"/>
    </source>
</evidence>
<dbReference type="Proteomes" id="UP000095287">
    <property type="component" value="Unplaced"/>
</dbReference>
<dbReference type="GO" id="GO:0016787">
    <property type="term" value="F:hydrolase activity"/>
    <property type="evidence" value="ECO:0007669"/>
    <property type="project" value="UniProtKB-KW"/>
</dbReference>
<evidence type="ECO:0000256" key="3">
    <source>
        <dbReference type="ARBA" id="ARBA00006958"/>
    </source>
</evidence>
<reference evidence="11" key="1">
    <citation type="submission" date="2016-11" db="UniProtKB">
        <authorList>
            <consortium name="WormBaseParasite"/>
        </authorList>
    </citation>
    <scope>IDENTIFICATION</scope>
</reference>
<evidence type="ECO:0000313" key="11">
    <source>
        <dbReference type="WBParaSite" id="L893_g18413.t1"/>
    </source>
</evidence>
<dbReference type="InterPro" id="IPR045249">
    <property type="entry name" value="HARBI1-like"/>
</dbReference>
<comment type="cofactor">
    <cofactor evidence="1">
        <name>a divalent metal cation</name>
        <dbReference type="ChEBI" id="CHEBI:60240"/>
    </cofactor>
</comment>
<feature type="compositionally biased region" description="Low complexity" evidence="8">
    <location>
        <begin position="382"/>
        <end position="394"/>
    </location>
</feature>
<feature type="domain" description="DDE Tnp4" evidence="9">
    <location>
        <begin position="181"/>
        <end position="346"/>
    </location>
</feature>
<dbReference type="AlphaFoldDB" id="A0A1I7YPK6"/>
<evidence type="ECO:0000256" key="5">
    <source>
        <dbReference type="ARBA" id="ARBA00022723"/>
    </source>
</evidence>
<dbReference type="GO" id="GO:0005634">
    <property type="term" value="C:nucleus"/>
    <property type="evidence" value="ECO:0007669"/>
    <property type="project" value="UniProtKB-SubCell"/>
</dbReference>
<evidence type="ECO:0000313" key="10">
    <source>
        <dbReference type="Proteomes" id="UP000095287"/>
    </source>
</evidence>
<dbReference type="InterPro" id="IPR027806">
    <property type="entry name" value="HARBI1_dom"/>
</dbReference>
<evidence type="ECO:0000256" key="7">
    <source>
        <dbReference type="ARBA" id="ARBA00023242"/>
    </source>
</evidence>
<dbReference type="PANTHER" id="PTHR22930:SF269">
    <property type="entry name" value="NUCLEASE HARBI1-LIKE PROTEIN"/>
    <property type="match status" value="1"/>
</dbReference>
<keyword evidence="7" id="KW-0539">Nucleus</keyword>